<dbReference type="AlphaFoldDB" id="K1XGV0"/>
<feature type="compositionally biased region" description="Basic and acidic residues" evidence="1">
    <location>
        <begin position="278"/>
        <end position="288"/>
    </location>
</feature>
<dbReference type="GO" id="GO:0005737">
    <property type="term" value="C:cytoplasm"/>
    <property type="evidence" value="ECO:0007669"/>
    <property type="project" value="InterPro"/>
</dbReference>
<dbReference type="PROSITE" id="PS51021">
    <property type="entry name" value="BAR"/>
    <property type="match status" value="1"/>
</dbReference>
<proteinExistence type="predicted"/>
<dbReference type="InterPro" id="IPR004148">
    <property type="entry name" value="BAR_dom"/>
</dbReference>
<dbReference type="EMBL" id="JH921430">
    <property type="protein sequence ID" value="EKD20013.1"/>
    <property type="molecule type" value="Genomic_DNA"/>
</dbReference>
<organism evidence="3 4">
    <name type="scientific">Marssonina brunnea f. sp. multigermtubi (strain MB_m1)</name>
    <name type="common">Marssonina leaf spot fungus</name>
    <dbReference type="NCBI Taxonomy" id="1072389"/>
    <lineage>
        <taxon>Eukaryota</taxon>
        <taxon>Fungi</taxon>
        <taxon>Dikarya</taxon>
        <taxon>Ascomycota</taxon>
        <taxon>Pezizomycotina</taxon>
        <taxon>Leotiomycetes</taxon>
        <taxon>Helotiales</taxon>
        <taxon>Drepanopezizaceae</taxon>
        <taxon>Drepanopeziza</taxon>
    </lineage>
</organism>
<accession>K1XGV0</accession>
<dbReference type="eggNOG" id="KOG1118">
    <property type="taxonomic scope" value="Eukaryota"/>
</dbReference>
<sequence length="432" mass="49021">MNINKKFDRLKQWTGEKMGQESKTNVSEEFKALEMEMSLRHEGMDKLQKSMTAYVKSLSRRTDVEDKEKSLPVSYLAQTMIHHGEDFEPDSDFGNCLISMGRTNERIARIQEAYVVNVTGGWLESVERTLIMMKEYQVARKKLEQRRLAYDASISKMQKAKKDDFRVEEEVRAQKVKYEESNEDVFRRMQDIKESEAESVTDLGAFVESQLDYYDKCREELLRLKRDWPAGRNNPRSRSNTLNTAHAYSERYQEDVPPVPEIRPSIKSQGRVASSARLEPRSDHRDDYPQSESPSVQSFGRSPTFQGPNSIARERSPHSAYRQQTVPQDPASLRANLRTTSRANTRGQDVFGDPSDDSTLNSASPDRSYSARSVSPATSNGSLGGSRNASYSTVHSAPNRNKGPPPPPPSRAKKPPPPPPIKRAETSLHGRY</sequence>
<dbReference type="OMA" id="KSMTSYV"/>
<feature type="compositionally biased region" description="Basic and acidic residues" evidence="1">
    <location>
        <begin position="422"/>
        <end position="432"/>
    </location>
</feature>
<protein>
    <submittedName>
        <fullName evidence="3">BAR domain-containing protein</fullName>
    </submittedName>
</protein>
<dbReference type="KEGG" id="mbe:MBM_01965"/>
<evidence type="ECO:0000313" key="4">
    <source>
        <dbReference type="Proteomes" id="UP000006753"/>
    </source>
</evidence>
<dbReference type="Pfam" id="PF03114">
    <property type="entry name" value="BAR"/>
    <property type="match status" value="1"/>
</dbReference>
<feature type="compositionally biased region" description="Polar residues" evidence="1">
    <location>
        <begin position="290"/>
        <end position="309"/>
    </location>
</feature>
<keyword evidence="4" id="KW-1185">Reference proteome</keyword>
<evidence type="ECO:0000313" key="3">
    <source>
        <dbReference type="EMBL" id="EKD20013.1"/>
    </source>
</evidence>
<dbReference type="SUPFAM" id="SSF103657">
    <property type="entry name" value="BAR/IMD domain-like"/>
    <property type="match status" value="1"/>
</dbReference>
<name>K1XGV0_MARBU</name>
<gene>
    <name evidence="3" type="ORF">MBM_01965</name>
</gene>
<evidence type="ECO:0000256" key="1">
    <source>
        <dbReference type="SAM" id="MobiDB-lite"/>
    </source>
</evidence>
<dbReference type="Gene3D" id="1.20.1270.60">
    <property type="entry name" value="Arfaptin homology (AH) domain/BAR domain"/>
    <property type="match status" value="1"/>
</dbReference>
<dbReference type="InterPro" id="IPR027267">
    <property type="entry name" value="AH/BAR_dom_sf"/>
</dbReference>
<dbReference type="STRING" id="1072389.K1XGV0"/>
<dbReference type="InParanoid" id="K1XGV0"/>
<dbReference type="HOGENOM" id="CLU_034817_1_0_1"/>
<reference evidence="3 4" key="1">
    <citation type="journal article" date="2012" name="BMC Genomics">
        <title>Sequencing the genome of Marssonina brunnea reveals fungus-poplar co-evolution.</title>
        <authorList>
            <person name="Zhu S."/>
            <person name="Cao Y.-Z."/>
            <person name="Jiang C."/>
            <person name="Tan B.-Y."/>
            <person name="Wang Z."/>
            <person name="Feng S."/>
            <person name="Zhang L."/>
            <person name="Su X.-H."/>
            <person name="Brejova B."/>
            <person name="Vinar T."/>
            <person name="Xu M."/>
            <person name="Wang M.-X."/>
            <person name="Zhang S.-G."/>
            <person name="Huang M.-R."/>
            <person name="Wu R."/>
            <person name="Zhou Y."/>
        </authorList>
    </citation>
    <scope>NUCLEOTIDE SEQUENCE [LARGE SCALE GENOMIC DNA]</scope>
    <source>
        <strain evidence="3 4">MB_m1</strain>
    </source>
</reference>
<feature type="compositionally biased region" description="Pro residues" evidence="1">
    <location>
        <begin position="403"/>
        <end position="421"/>
    </location>
</feature>
<feature type="compositionally biased region" description="Polar residues" evidence="1">
    <location>
        <begin position="357"/>
        <end position="395"/>
    </location>
</feature>
<dbReference type="OrthoDB" id="14167at2759"/>
<feature type="compositionally biased region" description="Polar residues" evidence="1">
    <location>
        <begin position="337"/>
        <end position="347"/>
    </location>
</feature>
<evidence type="ECO:0000259" key="2">
    <source>
        <dbReference type="PROSITE" id="PS51021"/>
    </source>
</evidence>
<feature type="domain" description="BAR" evidence="2">
    <location>
        <begin position="15"/>
        <end position="237"/>
    </location>
</feature>
<dbReference type="Proteomes" id="UP000006753">
    <property type="component" value="Unassembled WGS sequence"/>
</dbReference>
<feature type="region of interest" description="Disordered" evidence="1">
    <location>
        <begin position="250"/>
        <end position="432"/>
    </location>
</feature>
<dbReference type="SMART" id="SM00721">
    <property type="entry name" value="BAR"/>
    <property type="match status" value="1"/>
</dbReference>